<accession>A0A2I1K470</accession>
<dbReference type="Pfam" id="PF08378">
    <property type="entry name" value="NERD"/>
    <property type="match status" value="1"/>
</dbReference>
<dbReference type="RefSeq" id="WP_101953888.1">
    <property type="nucleotide sequence ID" value="NZ_PKHE01000003.1"/>
</dbReference>
<proteinExistence type="predicted"/>
<dbReference type="OrthoDB" id="2136191at2"/>
<dbReference type="Proteomes" id="UP000234384">
    <property type="component" value="Unassembled WGS sequence"/>
</dbReference>
<name>A0A2I1K470_9LACT</name>
<comment type="caution">
    <text evidence="2">The sequence shown here is derived from an EMBL/GenBank/DDBJ whole genome shotgun (WGS) entry which is preliminary data.</text>
</comment>
<dbReference type="EMBL" id="PKHE01000003">
    <property type="protein sequence ID" value="PKY90444.1"/>
    <property type="molecule type" value="Genomic_DNA"/>
</dbReference>
<feature type="domain" description="NERD" evidence="1">
    <location>
        <begin position="25"/>
        <end position="135"/>
    </location>
</feature>
<reference evidence="2 3" key="1">
    <citation type="submission" date="2017-12" db="EMBL/GenBank/DDBJ databases">
        <title>Phylogenetic diversity of female urinary microbiome.</title>
        <authorList>
            <person name="Thomas-White K."/>
            <person name="Wolfe A.J."/>
        </authorList>
    </citation>
    <scope>NUCLEOTIDE SEQUENCE [LARGE SCALE GENOMIC DNA]</scope>
    <source>
        <strain evidence="2 3">UMB0898</strain>
    </source>
</reference>
<organism evidence="2 3">
    <name type="scientific">Falseniella ignava</name>
    <dbReference type="NCBI Taxonomy" id="137730"/>
    <lineage>
        <taxon>Bacteria</taxon>
        <taxon>Bacillati</taxon>
        <taxon>Bacillota</taxon>
        <taxon>Bacilli</taxon>
        <taxon>Lactobacillales</taxon>
        <taxon>Aerococcaceae</taxon>
        <taxon>Falseniella</taxon>
    </lineage>
</organism>
<protein>
    <recommendedName>
        <fullName evidence="1">NERD domain-containing protein</fullName>
    </recommendedName>
</protein>
<evidence type="ECO:0000313" key="3">
    <source>
        <dbReference type="Proteomes" id="UP000234384"/>
    </source>
</evidence>
<evidence type="ECO:0000259" key="1">
    <source>
        <dbReference type="PROSITE" id="PS50965"/>
    </source>
</evidence>
<sequence length="311" mass="36693">MQKMNMYLSRFFRGEDTYKLANLVAGYYGEQDFYRIAENFKPYNSILVKNFIFEFPSFVQIDALLITEHEIHLYEVKNYDAHCSINDGRIFYDKKRLNHNPLFQITRAVEGFKNILHQEKIMLEVKPHLVFMHPFGSFETDGTHVVSLMTRNQLREHFRQMVNSPGGDSAYSPKSLHEILKAYQIADWHSPHDTNPVDFNKLKRGVYCLNCGSFRVKSMQHTIKCLHCGHTISKKLAINYLIAECSALYPNETLRPQDVFRFSDGLLDRGWIYKILAKTLEREKRGYYFKLEKNPYTDQMLELYSKLKSRK</sequence>
<evidence type="ECO:0000313" key="2">
    <source>
        <dbReference type="EMBL" id="PKY90444.1"/>
    </source>
</evidence>
<dbReference type="PROSITE" id="PS50965">
    <property type="entry name" value="NERD"/>
    <property type="match status" value="1"/>
</dbReference>
<gene>
    <name evidence="2" type="ORF">CYJ57_02115</name>
</gene>
<dbReference type="InterPro" id="IPR011528">
    <property type="entry name" value="NERD"/>
</dbReference>
<dbReference type="AlphaFoldDB" id="A0A2I1K470"/>